<evidence type="ECO:0000313" key="2">
    <source>
        <dbReference type="Proteomes" id="UP001225072"/>
    </source>
</evidence>
<keyword evidence="2" id="KW-1185">Reference proteome</keyword>
<organism evidence="1 2">
    <name type="scientific">Chryseobacterium camelliae</name>
    <dbReference type="NCBI Taxonomy" id="1265445"/>
    <lineage>
        <taxon>Bacteria</taxon>
        <taxon>Pseudomonadati</taxon>
        <taxon>Bacteroidota</taxon>
        <taxon>Flavobacteriia</taxon>
        <taxon>Flavobacteriales</taxon>
        <taxon>Weeksellaceae</taxon>
        <taxon>Chryseobacterium group</taxon>
        <taxon>Chryseobacterium</taxon>
    </lineage>
</organism>
<reference evidence="1 2" key="1">
    <citation type="submission" date="2023-07" db="EMBL/GenBank/DDBJ databases">
        <title>Functional and genomic diversity of the sorghum phyllosphere microbiome.</title>
        <authorList>
            <person name="Shade A."/>
        </authorList>
    </citation>
    <scope>NUCLEOTIDE SEQUENCE [LARGE SCALE GENOMIC DNA]</scope>
    <source>
        <strain evidence="1 2">SORGH_AS_1064</strain>
    </source>
</reference>
<evidence type="ECO:0000313" key="1">
    <source>
        <dbReference type="EMBL" id="MDQ1098750.1"/>
    </source>
</evidence>
<gene>
    <name evidence="1" type="ORF">QE404_003897</name>
</gene>
<evidence type="ECO:0008006" key="3">
    <source>
        <dbReference type="Google" id="ProtNLM"/>
    </source>
</evidence>
<name>A0ABU0TR10_9FLAO</name>
<protein>
    <recommendedName>
        <fullName evidence="3">Guanylate cyclase domain-containing protein</fullName>
    </recommendedName>
</protein>
<dbReference type="Proteomes" id="UP001225072">
    <property type="component" value="Unassembled WGS sequence"/>
</dbReference>
<dbReference type="RefSeq" id="WP_307453225.1">
    <property type="nucleotide sequence ID" value="NZ_JAUTAL010000001.1"/>
</dbReference>
<accession>A0ABU0TR10</accession>
<dbReference type="EMBL" id="JAUTAL010000001">
    <property type="protein sequence ID" value="MDQ1098750.1"/>
    <property type="molecule type" value="Genomic_DNA"/>
</dbReference>
<proteinExistence type="predicted"/>
<comment type="caution">
    <text evidence="1">The sequence shown here is derived from an EMBL/GenBank/DDBJ whole genome shotgun (WGS) entry which is preliminary data.</text>
</comment>
<sequence length="255" mass="29401">MANITINVLSKAQTEVVTSINSYEDDSNWEITDNRFVAFFDILGFKEMVLRNTHEEIFGVLNNISELKNSFSKDFINSEAEKEPIRIITFSDSIIIFSKNASTESFIVFLKAINWLFAGIINTKIAIKGAFSHGLISANFEEQIFFGQSYIDAFLLQEEVNYMGVVGHHSIDKYINDKEINIEKLIIEMQTPLKSGKIRHLNLNYFPFIVYEEIDKMDEVLNRFKDTASGSPRKYLENTLSFLKDYKEIKVKAEK</sequence>